<dbReference type="OrthoDB" id="184182at2759"/>
<dbReference type="Pfam" id="PF01293">
    <property type="entry name" value="PEPCK_ATP"/>
    <property type="match status" value="1"/>
</dbReference>
<dbReference type="GO" id="GO:0005829">
    <property type="term" value="C:cytosol"/>
    <property type="evidence" value="ECO:0007669"/>
    <property type="project" value="TreeGrafter"/>
</dbReference>
<dbReference type="PANTHER" id="PTHR30031">
    <property type="entry name" value="PHOSPHOENOLPYRUVATE CARBOXYKINASE ATP"/>
    <property type="match status" value="1"/>
</dbReference>
<dbReference type="AlphaFoldDB" id="L8HAE1"/>
<protein>
    <submittedName>
        <fullName evidence="4">Phosphoenolpyruvate carboxykinase</fullName>
    </submittedName>
</protein>
<keyword evidence="2" id="KW-0456">Lyase</keyword>
<dbReference type="KEGG" id="acan:ACA1_230800"/>
<proteinExistence type="predicted"/>
<dbReference type="Pfam" id="PF00293">
    <property type="entry name" value="NUDIX"/>
    <property type="match status" value="1"/>
</dbReference>
<dbReference type="Proteomes" id="UP000011083">
    <property type="component" value="Unassembled WGS sequence"/>
</dbReference>
<dbReference type="PANTHER" id="PTHR30031:SF0">
    <property type="entry name" value="PHOSPHOENOLPYRUVATE CARBOXYKINASE (ATP)"/>
    <property type="match status" value="1"/>
</dbReference>
<sequence length="359" mass="40660">MDKLSTSPKSTPRFESQLTAHLKPFASGEVRPRLSAKEWHQVHDEELESVSLEYTGIHIHNIIRNPSVPKLYELALKHESGTAVTSTGALVCKSGKHTGRCPQDKRIVKEPTSEKDVWWGPINFPLSDHSFMINRERAIDYLNTRERLYVVDGYVGWVPEHQLKVRVICARAYHALFISNMMVRPTDEQLLDFGEPDFIIYNAGQFPANRYTDTTKQRKSPSLAADIAVMREREGKRELLMIKRGGRTFHGCLAFPGGFVEYGEEPKHAALRELQEETSLVGTDPQLVGVYGDPARDILSPLPRVDFSTMKAGDDAAHADFYDVEELKGQTDKMAFDHALLLHDLLEFVKKHNIDIPRA</sequence>
<gene>
    <name evidence="4" type="ORF">ACA1_230800</name>
</gene>
<dbReference type="SUPFAM" id="SSF68923">
    <property type="entry name" value="PEP carboxykinase N-terminal domain"/>
    <property type="match status" value="1"/>
</dbReference>
<dbReference type="Gene3D" id="3.40.449.10">
    <property type="entry name" value="Phosphoenolpyruvate Carboxykinase, domain 1"/>
    <property type="match status" value="1"/>
</dbReference>
<evidence type="ECO:0000313" key="4">
    <source>
        <dbReference type="EMBL" id="ELR21673.1"/>
    </source>
</evidence>
<keyword evidence="2" id="KW-0210">Decarboxylase</keyword>
<evidence type="ECO:0000259" key="3">
    <source>
        <dbReference type="PROSITE" id="PS51462"/>
    </source>
</evidence>
<dbReference type="STRING" id="1257118.L8HAE1"/>
<keyword evidence="4" id="KW-0670">Pyruvate</keyword>
<dbReference type="PROSITE" id="PS51462">
    <property type="entry name" value="NUDIX"/>
    <property type="match status" value="1"/>
</dbReference>
<keyword evidence="5" id="KW-1185">Reference proteome</keyword>
<dbReference type="InterPro" id="IPR015797">
    <property type="entry name" value="NUDIX_hydrolase-like_dom_sf"/>
</dbReference>
<dbReference type="Gene3D" id="3.90.79.10">
    <property type="entry name" value="Nucleoside Triphosphate Pyrophosphohydrolase"/>
    <property type="match status" value="1"/>
</dbReference>
<accession>L8HAE1</accession>
<dbReference type="InterPro" id="IPR001272">
    <property type="entry name" value="PEP_carboxykinase_ATP"/>
</dbReference>
<name>L8HAE1_ACACF</name>
<evidence type="ECO:0000313" key="5">
    <source>
        <dbReference type="Proteomes" id="UP000011083"/>
    </source>
</evidence>
<dbReference type="RefSeq" id="XP_004346618.1">
    <property type="nucleotide sequence ID" value="XM_004346568.1"/>
</dbReference>
<dbReference type="GeneID" id="14922582"/>
<dbReference type="VEuPathDB" id="AmoebaDB:ACA1_230800"/>
<dbReference type="EMBL" id="KB007901">
    <property type="protein sequence ID" value="ELR21673.1"/>
    <property type="molecule type" value="Genomic_DNA"/>
</dbReference>
<keyword evidence="4" id="KW-0418">Kinase</keyword>
<dbReference type="GO" id="GO:0016301">
    <property type="term" value="F:kinase activity"/>
    <property type="evidence" value="ECO:0007669"/>
    <property type="project" value="UniProtKB-KW"/>
</dbReference>
<evidence type="ECO:0000256" key="2">
    <source>
        <dbReference type="ARBA" id="ARBA00022793"/>
    </source>
</evidence>
<dbReference type="SUPFAM" id="SSF55811">
    <property type="entry name" value="Nudix"/>
    <property type="match status" value="1"/>
</dbReference>
<dbReference type="CDD" id="cd18873">
    <property type="entry name" value="NUDIX_NadM_like"/>
    <property type="match status" value="1"/>
</dbReference>
<dbReference type="InterPro" id="IPR008210">
    <property type="entry name" value="PEP_carboxykinase_N"/>
</dbReference>
<evidence type="ECO:0000256" key="1">
    <source>
        <dbReference type="ARBA" id="ARBA00022432"/>
    </source>
</evidence>
<keyword evidence="1" id="KW-0312">Gluconeogenesis</keyword>
<dbReference type="GO" id="GO:0005524">
    <property type="term" value="F:ATP binding"/>
    <property type="evidence" value="ECO:0007669"/>
    <property type="project" value="InterPro"/>
</dbReference>
<reference evidence="4 5" key="1">
    <citation type="journal article" date="2013" name="Genome Biol.">
        <title>Genome of Acanthamoeba castellanii highlights extensive lateral gene transfer and early evolution of tyrosine kinase signaling.</title>
        <authorList>
            <person name="Clarke M."/>
            <person name="Lohan A.J."/>
            <person name="Liu B."/>
            <person name="Lagkouvardos I."/>
            <person name="Roy S."/>
            <person name="Zafar N."/>
            <person name="Bertelli C."/>
            <person name="Schilde C."/>
            <person name="Kianianmomeni A."/>
            <person name="Burglin T.R."/>
            <person name="Frech C."/>
            <person name="Turcotte B."/>
            <person name="Kopec K.O."/>
            <person name="Synnott J.M."/>
            <person name="Choo C."/>
            <person name="Paponov I."/>
            <person name="Finkler A."/>
            <person name="Soon Heng Tan C."/>
            <person name="Hutchins A.P."/>
            <person name="Weinmeier T."/>
            <person name="Rattei T."/>
            <person name="Chu J.S."/>
            <person name="Gimenez G."/>
            <person name="Irimia M."/>
            <person name="Rigden D.J."/>
            <person name="Fitzpatrick D.A."/>
            <person name="Lorenzo-Morales J."/>
            <person name="Bateman A."/>
            <person name="Chiu C.H."/>
            <person name="Tang P."/>
            <person name="Hegemann P."/>
            <person name="Fromm H."/>
            <person name="Raoult D."/>
            <person name="Greub G."/>
            <person name="Miranda-Saavedra D."/>
            <person name="Chen N."/>
            <person name="Nash P."/>
            <person name="Ginger M.L."/>
            <person name="Horn M."/>
            <person name="Schaap P."/>
            <person name="Caler L."/>
            <person name="Loftus B."/>
        </authorList>
    </citation>
    <scope>NUCLEOTIDE SEQUENCE [LARGE SCALE GENOMIC DNA]</scope>
    <source>
        <strain evidence="4 5">Neff</strain>
    </source>
</reference>
<organism evidence="4 5">
    <name type="scientific">Acanthamoeba castellanii (strain ATCC 30010 / Neff)</name>
    <dbReference type="NCBI Taxonomy" id="1257118"/>
    <lineage>
        <taxon>Eukaryota</taxon>
        <taxon>Amoebozoa</taxon>
        <taxon>Discosea</taxon>
        <taxon>Longamoebia</taxon>
        <taxon>Centramoebida</taxon>
        <taxon>Acanthamoebidae</taxon>
        <taxon>Acanthamoeba</taxon>
    </lineage>
</organism>
<feature type="domain" description="Nudix hydrolase" evidence="3">
    <location>
        <begin position="220"/>
        <end position="344"/>
    </location>
</feature>
<dbReference type="GO" id="GO:0006094">
    <property type="term" value="P:gluconeogenesis"/>
    <property type="evidence" value="ECO:0007669"/>
    <property type="project" value="UniProtKB-KW"/>
</dbReference>
<dbReference type="GO" id="GO:0004612">
    <property type="term" value="F:phosphoenolpyruvate carboxykinase (ATP) activity"/>
    <property type="evidence" value="ECO:0007669"/>
    <property type="project" value="InterPro"/>
</dbReference>
<keyword evidence="4" id="KW-0808">Transferase</keyword>
<dbReference type="InterPro" id="IPR000086">
    <property type="entry name" value="NUDIX_hydrolase_dom"/>
</dbReference>